<dbReference type="SMART" id="SM00320">
    <property type="entry name" value="WD40"/>
    <property type="match status" value="7"/>
</dbReference>
<dbReference type="Gene3D" id="2.130.10.10">
    <property type="entry name" value="YVTN repeat-like/Quinoprotein amine dehydrogenase"/>
    <property type="match status" value="2"/>
</dbReference>
<name>A0A0S4QX54_9ACTN</name>
<protein>
    <submittedName>
        <fullName evidence="1">Uncharacterized protein</fullName>
    </submittedName>
</protein>
<evidence type="ECO:0000313" key="1">
    <source>
        <dbReference type="EMBL" id="CUU59336.1"/>
    </source>
</evidence>
<dbReference type="InterPro" id="IPR001680">
    <property type="entry name" value="WD40_rpt"/>
</dbReference>
<keyword evidence="2" id="KW-1185">Reference proteome</keyword>
<organism evidence="1 2">
    <name type="scientific">Parafrankia irregularis</name>
    <dbReference type="NCBI Taxonomy" id="795642"/>
    <lineage>
        <taxon>Bacteria</taxon>
        <taxon>Bacillati</taxon>
        <taxon>Actinomycetota</taxon>
        <taxon>Actinomycetes</taxon>
        <taxon>Frankiales</taxon>
        <taxon>Frankiaceae</taxon>
        <taxon>Parafrankia</taxon>
    </lineage>
</organism>
<gene>
    <name evidence="1" type="ORF">Ga0074812_12713</name>
</gene>
<dbReference type="Pfam" id="PF00400">
    <property type="entry name" value="WD40"/>
    <property type="match status" value="1"/>
</dbReference>
<dbReference type="Proteomes" id="UP000198802">
    <property type="component" value="Unassembled WGS sequence"/>
</dbReference>
<dbReference type="AlphaFoldDB" id="A0A0S4QX54"/>
<reference evidence="2" key="1">
    <citation type="submission" date="2015-11" db="EMBL/GenBank/DDBJ databases">
        <authorList>
            <person name="Varghese N."/>
        </authorList>
    </citation>
    <scope>NUCLEOTIDE SEQUENCE [LARGE SCALE GENOMIC DNA]</scope>
    <source>
        <strain evidence="2">DSM 45899</strain>
    </source>
</reference>
<dbReference type="SUPFAM" id="SSF101908">
    <property type="entry name" value="Putative isomerase YbhE"/>
    <property type="match status" value="1"/>
</dbReference>
<dbReference type="PANTHER" id="PTHR19879">
    <property type="entry name" value="TRANSCRIPTION INITIATION FACTOR TFIID"/>
    <property type="match status" value="1"/>
</dbReference>
<proteinExistence type="predicted"/>
<dbReference type="PANTHER" id="PTHR19879:SF9">
    <property type="entry name" value="TRANSCRIPTION INITIATION FACTOR TFIID SUBUNIT 5"/>
    <property type="match status" value="1"/>
</dbReference>
<sequence>MAGVAVIVTIIMPRLTAGGSQKSGCGVRLTEVGVIDTGGARVYDAVTAPDGRLLALRRNDGVVSLWNVAEPARAVEVGELYVAGAGVVGGMAFGRDGRTLAAVTGDVATVAWWDISDPAAPVVSSTMAGRITIVYTMALSADGRILAIGGLAGAVKAVEFWDVTDPSRPFRAGALEDAVQDGTVDSVAFSPVGRVLAVAGRLGDSAGLWDVTDPARPVRRSTLVGRPANLGDMVAVAFSSDGRTLATAGRFGDEVTLWDVTDPARPRRHGSVVGSTADIASLAFSFDGRLLASASNGSDEIVLMTIEKGVASRASSIDTGEQEADFAAFAAAGCLLVTANADPVVRLWTASR</sequence>
<dbReference type="InterPro" id="IPR015943">
    <property type="entry name" value="WD40/YVTN_repeat-like_dom_sf"/>
</dbReference>
<accession>A0A0S4QX54</accession>
<evidence type="ECO:0000313" key="2">
    <source>
        <dbReference type="Proteomes" id="UP000198802"/>
    </source>
</evidence>
<dbReference type="EMBL" id="FAOZ01000027">
    <property type="protein sequence ID" value="CUU59336.1"/>
    <property type="molecule type" value="Genomic_DNA"/>
</dbReference>